<name>A0A7W9TQA8_CASDE</name>
<accession>A0A7W9TQA8</accession>
<comment type="caution">
    <text evidence="2">The sequence shown here is derived from an EMBL/GenBank/DDBJ whole genome shotgun (WGS) entry which is preliminary data.</text>
</comment>
<protein>
    <submittedName>
        <fullName evidence="2">Putative glyoxalase superfamily protein PhnB</fullName>
    </submittedName>
</protein>
<dbReference type="InterPro" id="IPR029068">
    <property type="entry name" value="Glyas_Bleomycin-R_OHBP_Dase"/>
</dbReference>
<reference evidence="2 3" key="1">
    <citation type="submission" date="2020-08" db="EMBL/GenBank/DDBJ databases">
        <title>Genomic Encyclopedia of Type Strains, Phase IV (KMG-IV): sequencing the most valuable type-strain genomes for metagenomic binning, comparative biology and taxonomic classification.</title>
        <authorList>
            <person name="Goeker M."/>
        </authorList>
    </citation>
    <scope>NUCLEOTIDE SEQUENCE [LARGE SCALE GENOMIC DNA]</scope>
    <source>
        <strain evidence="2 3">DSM 12141</strain>
    </source>
</reference>
<dbReference type="EMBL" id="JACHIB010000009">
    <property type="protein sequence ID" value="MBB6083832.1"/>
    <property type="molecule type" value="Genomic_DNA"/>
</dbReference>
<evidence type="ECO:0000313" key="2">
    <source>
        <dbReference type="EMBL" id="MBB6083832.1"/>
    </source>
</evidence>
<gene>
    <name evidence="2" type="ORF">HNR28_001874</name>
</gene>
<sequence>MAQAAAAGAVIVKTAQETFWGGYAGYFQDPDGHMWEVVWNPRLVPEE</sequence>
<dbReference type="Pfam" id="PF00903">
    <property type="entry name" value="Glyoxalase"/>
    <property type="match status" value="1"/>
</dbReference>
<evidence type="ECO:0000313" key="3">
    <source>
        <dbReference type="Proteomes" id="UP000541136"/>
    </source>
</evidence>
<dbReference type="PANTHER" id="PTHR36503">
    <property type="entry name" value="BLR2520 PROTEIN"/>
    <property type="match status" value="1"/>
</dbReference>
<organism evidence="2 3">
    <name type="scientific">Castellaniella defragrans</name>
    <name type="common">Alcaligenes defragrans</name>
    <dbReference type="NCBI Taxonomy" id="75697"/>
    <lineage>
        <taxon>Bacteria</taxon>
        <taxon>Pseudomonadati</taxon>
        <taxon>Pseudomonadota</taxon>
        <taxon>Betaproteobacteria</taxon>
        <taxon>Burkholderiales</taxon>
        <taxon>Alcaligenaceae</taxon>
        <taxon>Castellaniella</taxon>
    </lineage>
</organism>
<dbReference type="InterPro" id="IPR037523">
    <property type="entry name" value="VOC_core"/>
</dbReference>
<dbReference type="PANTHER" id="PTHR36503:SF1">
    <property type="entry name" value="BLR2520 PROTEIN"/>
    <property type="match status" value="1"/>
</dbReference>
<dbReference type="AlphaFoldDB" id="A0A7W9TQA8"/>
<dbReference type="Gene3D" id="3.10.180.10">
    <property type="entry name" value="2,3-Dihydroxybiphenyl 1,2-Dioxygenase, domain 1"/>
    <property type="match status" value="1"/>
</dbReference>
<feature type="domain" description="VOC" evidence="1">
    <location>
        <begin position="1"/>
        <end position="40"/>
    </location>
</feature>
<dbReference type="Proteomes" id="UP000541136">
    <property type="component" value="Unassembled WGS sequence"/>
</dbReference>
<dbReference type="PROSITE" id="PS51819">
    <property type="entry name" value="VOC"/>
    <property type="match status" value="1"/>
</dbReference>
<proteinExistence type="predicted"/>
<dbReference type="InterPro" id="IPR004360">
    <property type="entry name" value="Glyas_Fos-R_dOase_dom"/>
</dbReference>
<evidence type="ECO:0000259" key="1">
    <source>
        <dbReference type="PROSITE" id="PS51819"/>
    </source>
</evidence>
<dbReference type="SUPFAM" id="SSF54593">
    <property type="entry name" value="Glyoxalase/Bleomycin resistance protein/Dihydroxybiphenyl dioxygenase"/>
    <property type="match status" value="1"/>
</dbReference>